<reference evidence="1" key="1">
    <citation type="submission" date="2018-02" db="EMBL/GenBank/DDBJ databases">
        <authorList>
            <person name="Cohen D.B."/>
            <person name="Kent A.D."/>
        </authorList>
    </citation>
    <scope>NUCLEOTIDE SEQUENCE</scope>
</reference>
<proteinExistence type="predicted"/>
<evidence type="ECO:0000313" key="1">
    <source>
        <dbReference type="EMBL" id="SPC89166.1"/>
    </source>
</evidence>
<dbReference type="AlphaFoldDB" id="A0A2N9FE55"/>
<protein>
    <submittedName>
        <fullName evidence="1">Uncharacterized protein</fullName>
    </submittedName>
</protein>
<organism evidence="1">
    <name type="scientific">Fagus sylvatica</name>
    <name type="common">Beechnut</name>
    <dbReference type="NCBI Taxonomy" id="28930"/>
    <lineage>
        <taxon>Eukaryota</taxon>
        <taxon>Viridiplantae</taxon>
        <taxon>Streptophyta</taxon>
        <taxon>Embryophyta</taxon>
        <taxon>Tracheophyta</taxon>
        <taxon>Spermatophyta</taxon>
        <taxon>Magnoliopsida</taxon>
        <taxon>eudicotyledons</taxon>
        <taxon>Gunneridae</taxon>
        <taxon>Pentapetalae</taxon>
        <taxon>rosids</taxon>
        <taxon>fabids</taxon>
        <taxon>Fagales</taxon>
        <taxon>Fagaceae</taxon>
        <taxon>Fagus</taxon>
    </lineage>
</organism>
<accession>A0A2N9FE55</accession>
<sequence>MWGFASSLGGLCLFEDNEFLMWLVSSLWQMVWRLHPARALPLERFRSESLMLFPPCLRLFHQFARLPFADPDYTGC</sequence>
<dbReference type="EMBL" id="OIVN01001046">
    <property type="protein sequence ID" value="SPC89166.1"/>
    <property type="molecule type" value="Genomic_DNA"/>
</dbReference>
<gene>
    <name evidence="1" type="ORF">FSB_LOCUS17048</name>
</gene>
<name>A0A2N9FE55_FAGSY</name>